<proteinExistence type="predicted"/>
<keyword evidence="3" id="KW-1003">Cell membrane</keyword>
<feature type="transmembrane region" description="Helical" evidence="9">
    <location>
        <begin position="232"/>
        <end position="258"/>
    </location>
</feature>
<dbReference type="SUPFAM" id="SSF90123">
    <property type="entry name" value="ABC transporter transmembrane region"/>
    <property type="match status" value="1"/>
</dbReference>
<dbReference type="EMBL" id="FNMW01000001">
    <property type="protein sequence ID" value="SDW41803.1"/>
    <property type="molecule type" value="Genomic_DNA"/>
</dbReference>
<organism evidence="12 13">
    <name type="scientific">Streptococcus equinus</name>
    <name type="common">Streptococcus bovis</name>
    <dbReference type="NCBI Taxonomy" id="1335"/>
    <lineage>
        <taxon>Bacteria</taxon>
        <taxon>Bacillati</taxon>
        <taxon>Bacillota</taxon>
        <taxon>Bacilli</taxon>
        <taxon>Lactobacillales</taxon>
        <taxon>Streptococcaceae</taxon>
        <taxon>Streptococcus</taxon>
    </lineage>
</organism>
<feature type="domain" description="ABC transmembrane type-1" evidence="11">
    <location>
        <begin position="16"/>
        <end position="298"/>
    </location>
</feature>
<evidence type="ECO:0000256" key="2">
    <source>
        <dbReference type="ARBA" id="ARBA00022448"/>
    </source>
</evidence>
<feature type="transmembrane region" description="Helical" evidence="9">
    <location>
        <begin position="12"/>
        <end position="32"/>
    </location>
</feature>
<keyword evidence="8 9" id="KW-0472">Membrane</keyword>
<keyword evidence="4 9" id="KW-0812">Transmembrane</keyword>
<keyword evidence="2" id="KW-0813">Transport</keyword>
<protein>
    <submittedName>
        <fullName evidence="12">ATP-binding cassette, subfamily B, multidrug efflux pump</fullName>
    </submittedName>
</protein>
<dbReference type="InterPro" id="IPR003439">
    <property type="entry name" value="ABC_transporter-like_ATP-bd"/>
</dbReference>
<evidence type="ECO:0000256" key="3">
    <source>
        <dbReference type="ARBA" id="ARBA00022475"/>
    </source>
</evidence>
<dbReference type="InterPro" id="IPR039421">
    <property type="entry name" value="Type_1_exporter"/>
</dbReference>
<feature type="transmembrane region" description="Helical" evidence="9">
    <location>
        <begin position="155"/>
        <end position="174"/>
    </location>
</feature>
<dbReference type="FunFam" id="3.40.50.300:FF:000221">
    <property type="entry name" value="Multidrug ABC transporter ATP-binding protein"/>
    <property type="match status" value="1"/>
</dbReference>
<evidence type="ECO:0000259" key="10">
    <source>
        <dbReference type="PROSITE" id="PS50893"/>
    </source>
</evidence>
<accession>A0AAE8HKD5</accession>
<evidence type="ECO:0000256" key="6">
    <source>
        <dbReference type="ARBA" id="ARBA00022840"/>
    </source>
</evidence>
<dbReference type="PANTHER" id="PTHR43394:SF1">
    <property type="entry name" value="ATP-BINDING CASSETTE SUB-FAMILY B MEMBER 10, MITOCHONDRIAL"/>
    <property type="match status" value="1"/>
</dbReference>
<evidence type="ECO:0000256" key="8">
    <source>
        <dbReference type="ARBA" id="ARBA00023136"/>
    </source>
</evidence>
<dbReference type="Gene3D" id="3.40.50.300">
    <property type="entry name" value="P-loop containing nucleotide triphosphate hydrolases"/>
    <property type="match status" value="1"/>
</dbReference>
<dbReference type="Gene3D" id="1.20.1560.10">
    <property type="entry name" value="ABC transporter type 1, transmembrane domain"/>
    <property type="match status" value="1"/>
</dbReference>
<name>A0AAE8HKD5_STREI</name>
<dbReference type="SUPFAM" id="SSF52540">
    <property type="entry name" value="P-loop containing nucleoside triphosphate hydrolases"/>
    <property type="match status" value="1"/>
</dbReference>
<reference evidence="12 13" key="1">
    <citation type="submission" date="2016-10" db="EMBL/GenBank/DDBJ databases">
        <authorList>
            <person name="Varghese N."/>
            <person name="Submissions S."/>
        </authorList>
    </citation>
    <scope>NUCLEOTIDE SEQUENCE [LARGE SCALE GENOMIC DNA]</scope>
    <source>
        <strain evidence="12 13">Sb17</strain>
    </source>
</reference>
<dbReference type="Pfam" id="PF00005">
    <property type="entry name" value="ABC_tran"/>
    <property type="match status" value="1"/>
</dbReference>
<keyword evidence="5" id="KW-0547">Nucleotide-binding</keyword>
<dbReference type="PANTHER" id="PTHR43394">
    <property type="entry name" value="ATP-DEPENDENT PERMEASE MDL1, MITOCHONDRIAL"/>
    <property type="match status" value="1"/>
</dbReference>
<dbReference type="AlphaFoldDB" id="A0AAE8HKD5"/>
<dbReference type="GO" id="GO:0005524">
    <property type="term" value="F:ATP binding"/>
    <property type="evidence" value="ECO:0007669"/>
    <property type="project" value="UniProtKB-KW"/>
</dbReference>
<dbReference type="GO" id="GO:0015421">
    <property type="term" value="F:ABC-type oligopeptide transporter activity"/>
    <property type="evidence" value="ECO:0007669"/>
    <property type="project" value="TreeGrafter"/>
</dbReference>
<feature type="domain" description="ABC transporter" evidence="10">
    <location>
        <begin position="332"/>
        <end position="568"/>
    </location>
</feature>
<evidence type="ECO:0000313" key="12">
    <source>
        <dbReference type="EMBL" id="SDW41803.1"/>
    </source>
</evidence>
<dbReference type="GO" id="GO:0016887">
    <property type="term" value="F:ATP hydrolysis activity"/>
    <property type="evidence" value="ECO:0007669"/>
    <property type="project" value="InterPro"/>
</dbReference>
<dbReference type="CDD" id="cd18548">
    <property type="entry name" value="ABC_6TM_Tm287_like"/>
    <property type="match status" value="1"/>
</dbReference>
<dbReference type="PROSITE" id="PS50893">
    <property type="entry name" value="ABC_TRANSPORTER_2"/>
    <property type="match status" value="1"/>
</dbReference>
<dbReference type="Proteomes" id="UP000182107">
    <property type="component" value="Unassembled WGS sequence"/>
</dbReference>
<evidence type="ECO:0000256" key="9">
    <source>
        <dbReference type="SAM" id="Phobius"/>
    </source>
</evidence>
<sequence>MKLIWTYLKRYPKWLVLDVIGALTFVVVNLGLPTALARMIDQGVTVGNKDKVYFWALVMLVVIILGMIGRVILAYAAGKITTNMIKDMRNDMYDKLQQYSHQEYEQIGVSSLVTRMTSDAFILMQFAEQTLRMGVITPLMMISSVVMILVTSPSLAWIVAVAIPFLVLVVYYVATRTRPLSEKQQSTLDKINQYVRENLTGLRVIRAFAREDFQEKRFGSKNDEYKDLSSRLFILTGLTEPLFVLIIISMIVAIVWFALNPLSHGDLQIGNLVAFIEYSFHALFSFLLFANFFTMYPRMVVSSERISEVMAMPISIDPNEDGLTETATKGYLEFDKVTFAYPGETESPVLKDISFKAKPGETIAFIGSTGSGKSSLVNLIPRFYDVTLGKILVDGVDVREYQLKALRQKIGFIPQKALLFTGTIEENLKYGKFDATSEELQAAADIAQAKEFIESRDDRYQTHLAEGGSNLSGGQKQRLSIARAVVKKPDIYIFDDSFSALDYKTDAQLRARLKEVTQEATVLIVAQRVGTIMDADQIIVLDKGEIVGRGTHDELMQSNDIYREIANSQLNKAEEMKGE</sequence>
<dbReference type="RefSeq" id="WP_074602183.1">
    <property type="nucleotide sequence ID" value="NZ_FNMW01000001.1"/>
</dbReference>
<keyword evidence="6 12" id="KW-0067">ATP-binding</keyword>
<evidence type="ECO:0000313" key="13">
    <source>
        <dbReference type="Proteomes" id="UP000182107"/>
    </source>
</evidence>
<dbReference type="InterPro" id="IPR017871">
    <property type="entry name" value="ABC_transporter-like_CS"/>
</dbReference>
<feature type="transmembrane region" description="Helical" evidence="9">
    <location>
        <begin position="52"/>
        <end position="78"/>
    </location>
</feature>
<dbReference type="InterPro" id="IPR036640">
    <property type="entry name" value="ABC1_TM_sf"/>
</dbReference>
<dbReference type="PROSITE" id="PS50929">
    <property type="entry name" value="ABC_TM1F"/>
    <property type="match status" value="1"/>
</dbReference>
<evidence type="ECO:0000256" key="7">
    <source>
        <dbReference type="ARBA" id="ARBA00022989"/>
    </source>
</evidence>
<comment type="subcellular location">
    <subcellularLocation>
        <location evidence="1">Cell membrane</location>
        <topology evidence="1">Multi-pass membrane protein</topology>
    </subcellularLocation>
</comment>
<evidence type="ECO:0000256" key="1">
    <source>
        <dbReference type="ARBA" id="ARBA00004651"/>
    </source>
</evidence>
<evidence type="ECO:0000259" key="11">
    <source>
        <dbReference type="PROSITE" id="PS50929"/>
    </source>
</evidence>
<feature type="transmembrane region" description="Helical" evidence="9">
    <location>
        <begin position="131"/>
        <end position="149"/>
    </location>
</feature>
<dbReference type="InterPro" id="IPR011527">
    <property type="entry name" value="ABC1_TM_dom"/>
</dbReference>
<dbReference type="SMART" id="SM00382">
    <property type="entry name" value="AAA"/>
    <property type="match status" value="1"/>
</dbReference>
<dbReference type="Pfam" id="PF00664">
    <property type="entry name" value="ABC_membrane"/>
    <property type="match status" value="1"/>
</dbReference>
<comment type="caution">
    <text evidence="12">The sequence shown here is derived from an EMBL/GenBank/DDBJ whole genome shotgun (WGS) entry which is preliminary data.</text>
</comment>
<feature type="transmembrane region" description="Helical" evidence="9">
    <location>
        <begin position="278"/>
        <end position="296"/>
    </location>
</feature>
<dbReference type="InterPro" id="IPR027417">
    <property type="entry name" value="P-loop_NTPase"/>
</dbReference>
<evidence type="ECO:0000256" key="4">
    <source>
        <dbReference type="ARBA" id="ARBA00022692"/>
    </source>
</evidence>
<evidence type="ECO:0000256" key="5">
    <source>
        <dbReference type="ARBA" id="ARBA00022741"/>
    </source>
</evidence>
<keyword evidence="7 9" id="KW-1133">Transmembrane helix</keyword>
<dbReference type="InterPro" id="IPR003593">
    <property type="entry name" value="AAA+_ATPase"/>
</dbReference>
<dbReference type="PROSITE" id="PS00211">
    <property type="entry name" value="ABC_TRANSPORTER_1"/>
    <property type="match status" value="1"/>
</dbReference>
<gene>
    <name evidence="12" type="ORF">SAMN05216415_0666</name>
</gene>
<dbReference type="GO" id="GO:0005886">
    <property type="term" value="C:plasma membrane"/>
    <property type="evidence" value="ECO:0007669"/>
    <property type="project" value="UniProtKB-SubCell"/>
</dbReference>